<proteinExistence type="predicted"/>
<comment type="caution">
    <text evidence="5">The sequence shown here is derived from an EMBL/GenBank/DDBJ whole genome shotgun (WGS) entry which is preliminary data.</text>
</comment>
<evidence type="ECO:0000313" key="5">
    <source>
        <dbReference type="EMBL" id="TGV04699.1"/>
    </source>
</evidence>
<dbReference type="Pfam" id="PF04542">
    <property type="entry name" value="Sigma70_r2"/>
    <property type="match status" value="1"/>
</dbReference>
<dbReference type="Gene3D" id="1.10.1740.10">
    <property type="match status" value="1"/>
</dbReference>
<sequence length="98" mass="11935">MNNKIFSNKELMERVKRSDHKAYKLLYERLWESLYIKAFSMLGDKDLAKDVIQDIWISLWEGRSEIKNDNIEGYLMNAVRFKVYNEFRNLKYQNYLLS</sequence>
<gene>
    <name evidence="5" type="ORF">EM932_00815</name>
</gene>
<accession>A0A4S1E2F1</accession>
<evidence type="ECO:0000256" key="3">
    <source>
        <dbReference type="ARBA" id="ARBA00023163"/>
    </source>
</evidence>
<protein>
    <recommendedName>
        <fullName evidence="4">RNA polymerase sigma-70 region 2 domain-containing protein</fullName>
    </recommendedName>
</protein>
<keyword evidence="3" id="KW-0804">Transcription</keyword>
<evidence type="ECO:0000256" key="1">
    <source>
        <dbReference type="ARBA" id="ARBA00023015"/>
    </source>
</evidence>
<feature type="domain" description="RNA polymerase sigma-70 region 2" evidence="4">
    <location>
        <begin position="26"/>
        <end position="90"/>
    </location>
</feature>
<dbReference type="OrthoDB" id="665981at2"/>
<dbReference type="PANTHER" id="PTHR43133">
    <property type="entry name" value="RNA POLYMERASE ECF-TYPE SIGMA FACTO"/>
    <property type="match status" value="1"/>
</dbReference>
<dbReference type="GO" id="GO:0006352">
    <property type="term" value="P:DNA-templated transcription initiation"/>
    <property type="evidence" value="ECO:0007669"/>
    <property type="project" value="InterPro"/>
</dbReference>
<evidence type="ECO:0000313" key="6">
    <source>
        <dbReference type="Proteomes" id="UP000307602"/>
    </source>
</evidence>
<keyword evidence="1" id="KW-0805">Transcription regulation</keyword>
<keyword evidence="2" id="KW-0731">Sigma factor</keyword>
<dbReference type="InterPro" id="IPR013325">
    <property type="entry name" value="RNA_pol_sigma_r2"/>
</dbReference>
<dbReference type="Proteomes" id="UP000307602">
    <property type="component" value="Unassembled WGS sequence"/>
</dbReference>
<dbReference type="SUPFAM" id="SSF88946">
    <property type="entry name" value="Sigma2 domain of RNA polymerase sigma factors"/>
    <property type="match status" value="1"/>
</dbReference>
<dbReference type="PANTHER" id="PTHR43133:SF46">
    <property type="entry name" value="RNA POLYMERASE SIGMA-70 FACTOR ECF SUBFAMILY"/>
    <property type="match status" value="1"/>
</dbReference>
<dbReference type="InterPro" id="IPR007627">
    <property type="entry name" value="RNA_pol_sigma70_r2"/>
</dbReference>
<dbReference type="AlphaFoldDB" id="A0A4S1E2F1"/>
<dbReference type="EMBL" id="SRSO01000001">
    <property type="protein sequence ID" value="TGV04699.1"/>
    <property type="molecule type" value="Genomic_DNA"/>
</dbReference>
<reference evidence="5 6" key="1">
    <citation type="submission" date="2019-04" db="EMBL/GenBank/DDBJ databases">
        <authorList>
            <person name="Liu A."/>
        </authorList>
    </citation>
    <scope>NUCLEOTIDE SEQUENCE [LARGE SCALE GENOMIC DNA]</scope>
    <source>
        <strain evidence="5 6">RZ03</strain>
    </source>
</reference>
<organism evidence="5 6">
    <name type="scientific">Flavivirga rizhaonensis</name>
    <dbReference type="NCBI Taxonomy" id="2559571"/>
    <lineage>
        <taxon>Bacteria</taxon>
        <taxon>Pseudomonadati</taxon>
        <taxon>Bacteroidota</taxon>
        <taxon>Flavobacteriia</taxon>
        <taxon>Flavobacteriales</taxon>
        <taxon>Flavobacteriaceae</taxon>
        <taxon>Flavivirga</taxon>
    </lineage>
</organism>
<evidence type="ECO:0000259" key="4">
    <source>
        <dbReference type="Pfam" id="PF04542"/>
    </source>
</evidence>
<dbReference type="InterPro" id="IPR039425">
    <property type="entry name" value="RNA_pol_sigma-70-like"/>
</dbReference>
<evidence type="ECO:0000256" key="2">
    <source>
        <dbReference type="ARBA" id="ARBA00023082"/>
    </source>
</evidence>
<name>A0A4S1E2F1_9FLAO</name>
<keyword evidence="6" id="KW-1185">Reference proteome</keyword>
<dbReference type="GO" id="GO:0016987">
    <property type="term" value="F:sigma factor activity"/>
    <property type="evidence" value="ECO:0007669"/>
    <property type="project" value="UniProtKB-KW"/>
</dbReference>